<feature type="domain" description="Topo IIA-type catalytic" evidence="9">
    <location>
        <begin position="43"/>
        <end position="527"/>
    </location>
</feature>
<dbReference type="EC" id="5.6.2.2" evidence="7"/>
<feature type="active site" description="O-(5'-phospho-DNA)-tyrosine intermediate" evidence="7 8">
    <location>
        <position position="131"/>
    </location>
</feature>
<dbReference type="SUPFAM" id="SSF101904">
    <property type="entry name" value="GyrA/ParC C-terminal domain-like"/>
    <property type="match status" value="1"/>
</dbReference>
<comment type="function">
    <text evidence="7">Topoisomerase IV is essential for chromosome segregation. It relaxes supercoiled DNA. Performs the decatenation events required during the replication of a circular DNA molecule.</text>
</comment>
<dbReference type="SMART" id="SM00434">
    <property type="entry name" value="TOP4c"/>
    <property type="match status" value="1"/>
</dbReference>
<evidence type="ECO:0000256" key="1">
    <source>
        <dbReference type="ARBA" id="ARBA00000185"/>
    </source>
</evidence>
<comment type="catalytic activity">
    <reaction evidence="1 7 8">
        <text>ATP-dependent breakage, passage and rejoining of double-stranded DNA.</text>
        <dbReference type="EC" id="5.6.2.2"/>
    </reaction>
</comment>
<dbReference type="InterPro" id="IPR013760">
    <property type="entry name" value="Topo_IIA-like_dom_sf"/>
</dbReference>
<dbReference type="InterPro" id="IPR013758">
    <property type="entry name" value="Topo_IIA_A/C_ab"/>
</dbReference>
<dbReference type="EMBL" id="JACDXW010000002">
    <property type="protein sequence ID" value="MCB5363265.1"/>
    <property type="molecule type" value="Genomic_DNA"/>
</dbReference>
<dbReference type="NCBIfam" id="NF004044">
    <property type="entry name" value="PRK05561.1"/>
    <property type="match status" value="1"/>
</dbReference>
<comment type="similarity">
    <text evidence="7">Belongs to the type II topoisomerase GyrA/ParC subunit family. ParC type 1 subfamily.</text>
</comment>
<keyword evidence="3 7" id="KW-0799">Topoisomerase</keyword>
<dbReference type="InterPro" id="IPR002205">
    <property type="entry name" value="Topo_IIA_dom_A"/>
</dbReference>
<comment type="subunit">
    <text evidence="7">Heterotetramer composed of ParC and ParE.</text>
</comment>
<protein>
    <recommendedName>
        <fullName evidence="7">DNA topoisomerase 4 subunit A</fullName>
        <ecNumber evidence="7">5.6.2.2</ecNumber>
    </recommendedName>
    <alternativeName>
        <fullName evidence="7">Topoisomerase IV subunit A</fullName>
    </alternativeName>
</protein>
<feature type="site" description="Transition state stabilizer" evidence="7">
    <location>
        <position position="130"/>
    </location>
</feature>
<evidence type="ECO:0000256" key="8">
    <source>
        <dbReference type="PROSITE-ProRule" id="PRU01384"/>
    </source>
</evidence>
<dbReference type="PANTHER" id="PTHR43493">
    <property type="entry name" value="DNA GYRASE/TOPOISOMERASE SUBUNIT A"/>
    <property type="match status" value="1"/>
</dbReference>
<dbReference type="Pfam" id="PF00521">
    <property type="entry name" value="DNA_topoisoIV"/>
    <property type="match status" value="1"/>
</dbReference>
<evidence type="ECO:0000256" key="3">
    <source>
        <dbReference type="ARBA" id="ARBA00023029"/>
    </source>
</evidence>
<feature type="site" description="Interaction with DNA" evidence="7">
    <location>
        <position position="89"/>
    </location>
</feature>
<sequence>MDGTQTGLFEEGGQGDDEALSLGLYAEQAYLDYAVSVVRGRALPEVADGQKPVQRRILYAMNAMGLGTGAKPVKSARVVGDVLGKYHPHGDQAAYDAMVRMAQSFSLRYPLIDGQGNFGSRDGDNAAAMRYTEARLTPFSRLLLDELNEGTVDFVPNYDGSQEEPQLLPARLPMVLLNGASGIAVGMATEMPPHNLREVAKACVALLKQPNLTDQAIADLVPGPDFPGGGQIISSPEDIAAIYASGRGSIKVRARWHFEEMARGQWQMVVDELPPGTSSQRVLEEIEERTNPKVKAGKKGLSTEQQNTKALMLGMLDAVRDESGKDDAVRLVFEPKTSRVGRDEFINLLLTQTSLESNASINLVCLGTDGRPGQRSLRSILSEWLQFRTATVTRRSRFRLDKVQDRIHVLEGRLVVHLNVDEVIATIREAEEPREALMQRFKLTERQAEDILEMRLRQLARLESIRIEQELAELRGQQSTLQGLLDDPVALRKLIVKEIEADAKQFGDDRRTLIETAERAVMETKVVDEPVTVVMSSNGWLRARQGHGHDTAQFSFKPGDGLYDARPCRSTDTLLALSETGRAYCVPVASLPSARGDGQPITSMIDLEAGTRVAHVLVGDESQRVLLGTAQGLGFLTRLKDMHTRQRAGKQFINLDDKAELLRPLYVQEGDTHVAMFTKSERLLVIALDEVRVLAAGGRGTTLMGLDDGDLIDQWVTFGPAGLMLEGVYRNRETQRVLTATELQAYLGKRARKGKALALKFKQLVLRRA</sequence>
<evidence type="ECO:0000259" key="9">
    <source>
        <dbReference type="PROSITE" id="PS52040"/>
    </source>
</evidence>
<accession>A0ABS8CB51</accession>
<keyword evidence="6 7" id="KW-0413">Isomerase</keyword>
<keyword evidence="2 7" id="KW-1003">Cell membrane</keyword>
<dbReference type="InterPro" id="IPR006691">
    <property type="entry name" value="GyrA/parC_rep"/>
</dbReference>
<gene>
    <name evidence="7 10" type="primary">parC</name>
    <name evidence="10" type="ORF">H0484_05795</name>
</gene>
<feature type="site" description="Interaction with DNA" evidence="7">
    <location>
        <position position="87"/>
    </location>
</feature>
<evidence type="ECO:0000313" key="10">
    <source>
        <dbReference type="EMBL" id="MCB5363265.1"/>
    </source>
</evidence>
<keyword evidence="5 7" id="KW-0472">Membrane</keyword>
<name>A0ABS8CB51_9BURK</name>
<dbReference type="Pfam" id="PF03989">
    <property type="entry name" value="DNA_gyraseA_C"/>
    <property type="match status" value="1"/>
</dbReference>
<evidence type="ECO:0000256" key="2">
    <source>
        <dbReference type="ARBA" id="ARBA00022475"/>
    </source>
</evidence>
<dbReference type="NCBIfam" id="TIGR01062">
    <property type="entry name" value="parC_Gneg"/>
    <property type="match status" value="1"/>
</dbReference>
<dbReference type="HAMAP" id="MF_00936">
    <property type="entry name" value="ParC_type1"/>
    <property type="match status" value="1"/>
</dbReference>
<dbReference type="Gene3D" id="1.10.268.10">
    <property type="entry name" value="Topoisomerase, domain 3"/>
    <property type="match status" value="1"/>
</dbReference>
<evidence type="ECO:0000313" key="11">
    <source>
        <dbReference type="Proteomes" id="UP000776983"/>
    </source>
</evidence>
<keyword evidence="11" id="KW-1185">Reference proteome</keyword>
<evidence type="ECO:0000256" key="7">
    <source>
        <dbReference type="HAMAP-Rule" id="MF_00936"/>
    </source>
</evidence>
<evidence type="ECO:0000256" key="5">
    <source>
        <dbReference type="ARBA" id="ARBA00023136"/>
    </source>
</evidence>
<dbReference type="InterPro" id="IPR013757">
    <property type="entry name" value="Topo_IIA_A_a_sf"/>
</dbReference>
<dbReference type="RefSeq" id="WP_226953571.1">
    <property type="nucleotide sequence ID" value="NZ_JACDXW010000002.1"/>
</dbReference>
<dbReference type="Proteomes" id="UP000776983">
    <property type="component" value="Unassembled WGS sequence"/>
</dbReference>
<dbReference type="CDD" id="cd00187">
    <property type="entry name" value="TOP4c"/>
    <property type="match status" value="1"/>
</dbReference>
<comment type="caution">
    <text evidence="10">The sequence shown here is derived from an EMBL/GenBank/DDBJ whole genome shotgun (WGS) entry which is preliminary data.</text>
</comment>
<feature type="site" description="Interaction with DNA" evidence="7">
    <location>
        <position position="51"/>
    </location>
</feature>
<evidence type="ECO:0000256" key="6">
    <source>
        <dbReference type="ARBA" id="ARBA00023235"/>
    </source>
</evidence>
<dbReference type="Gene3D" id="3.30.1360.40">
    <property type="match status" value="1"/>
</dbReference>
<dbReference type="PROSITE" id="PS52040">
    <property type="entry name" value="TOPO_IIA"/>
    <property type="match status" value="1"/>
</dbReference>
<dbReference type="Gene3D" id="2.120.10.90">
    <property type="entry name" value="DNA gyrase/topoisomerase IV, subunit A, C-terminal"/>
    <property type="match status" value="1"/>
</dbReference>
<dbReference type="InterPro" id="IPR005742">
    <property type="entry name" value="TopoIV_A_Gneg"/>
</dbReference>
<comment type="subcellular location">
    <subcellularLocation>
        <location evidence="7">Cell membrane</location>
        <topology evidence="7">Peripheral membrane protein</topology>
    </subcellularLocation>
</comment>
<keyword evidence="4 7" id="KW-0238">DNA-binding</keyword>
<dbReference type="InterPro" id="IPR050220">
    <property type="entry name" value="Type_II_DNA_Topoisomerases"/>
</dbReference>
<dbReference type="Gene3D" id="3.90.199.10">
    <property type="entry name" value="Topoisomerase II, domain 5"/>
    <property type="match status" value="1"/>
</dbReference>
<reference evidence="10 11" key="1">
    <citation type="submission" date="2020-07" db="EMBL/GenBank/DDBJ databases">
        <title>Pusillimonas sp. nov., isolated from poultry manure in Taiwan.</title>
        <authorList>
            <person name="Lin S.-Y."/>
            <person name="Tang Y.-S."/>
            <person name="Young C.-C."/>
        </authorList>
    </citation>
    <scope>NUCLEOTIDE SEQUENCE [LARGE SCALE GENOMIC DNA]</scope>
    <source>
        <strain evidence="10 11">CC-YST705</strain>
    </source>
</reference>
<proteinExistence type="inferred from homology"/>
<dbReference type="InterPro" id="IPR035516">
    <property type="entry name" value="Gyrase/topoIV_suA_C"/>
</dbReference>
<dbReference type="PANTHER" id="PTHR43493:SF1">
    <property type="entry name" value="DNA TOPOISOMERASE 4 SUBUNIT A"/>
    <property type="match status" value="1"/>
</dbReference>
<organism evidence="10 11">
    <name type="scientific">Mesopusillimonas faecipullorum</name>
    <dbReference type="NCBI Taxonomy" id="2755040"/>
    <lineage>
        <taxon>Bacteria</taxon>
        <taxon>Pseudomonadati</taxon>
        <taxon>Pseudomonadota</taxon>
        <taxon>Betaproteobacteria</taxon>
        <taxon>Burkholderiales</taxon>
        <taxon>Alcaligenaceae</taxon>
        <taxon>Mesopusillimonas</taxon>
    </lineage>
</organism>
<evidence type="ECO:0000256" key="4">
    <source>
        <dbReference type="ARBA" id="ARBA00023125"/>
    </source>
</evidence>
<dbReference type="SUPFAM" id="SSF56719">
    <property type="entry name" value="Type II DNA topoisomerase"/>
    <property type="match status" value="1"/>
</dbReference>